<dbReference type="OrthoDB" id="8480032at2"/>
<evidence type="ECO:0000313" key="2">
    <source>
        <dbReference type="Proteomes" id="UP000472320"/>
    </source>
</evidence>
<accession>A0A6L6QG48</accession>
<sequence>MTNILARLFLLSLFGLPGIALAGYDLHITRATEWALSSKQPISELEWKAAVASDGQLEMDSTATAESPRTREVIQASNTLMASWIDPSSKEKHYFYYFGGEITVKNPSKNAIAKMKAVAKKLAARVQGDEGEWY</sequence>
<dbReference type="EMBL" id="WNKX01000007">
    <property type="protein sequence ID" value="MTW11090.1"/>
    <property type="molecule type" value="Genomic_DNA"/>
</dbReference>
<name>A0A6L6QG48_9BURK</name>
<reference evidence="1 2" key="1">
    <citation type="submission" date="2019-11" db="EMBL/GenBank/DDBJ databases">
        <title>Type strains purchased from KCTC, JCM and DSMZ.</title>
        <authorList>
            <person name="Lu H."/>
        </authorList>
    </citation>
    <scope>NUCLEOTIDE SEQUENCE [LARGE SCALE GENOMIC DNA]</scope>
    <source>
        <strain evidence="1 2">JCM 31587</strain>
    </source>
</reference>
<evidence type="ECO:0000313" key="1">
    <source>
        <dbReference type="EMBL" id="MTW11090.1"/>
    </source>
</evidence>
<dbReference type="AlphaFoldDB" id="A0A6L6QG48"/>
<proteinExistence type="predicted"/>
<comment type="caution">
    <text evidence="1">The sequence shown here is derived from an EMBL/GenBank/DDBJ whole genome shotgun (WGS) entry which is preliminary data.</text>
</comment>
<keyword evidence="2" id="KW-1185">Reference proteome</keyword>
<gene>
    <name evidence="1" type="ORF">GM658_10795</name>
</gene>
<organism evidence="1 2">
    <name type="scientific">Massilia eburnea</name>
    <dbReference type="NCBI Taxonomy" id="1776165"/>
    <lineage>
        <taxon>Bacteria</taxon>
        <taxon>Pseudomonadati</taxon>
        <taxon>Pseudomonadota</taxon>
        <taxon>Betaproteobacteria</taxon>
        <taxon>Burkholderiales</taxon>
        <taxon>Oxalobacteraceae</taxon>
        <taxon>Telluria group</taxon>
        <taxon>Massilia</taxon>
    </lineage>
</organism>
<dbReference type="Proteomes" id="UP000472320">
    <property type="component" value="Unassembled WGS sequence"/>
</dbReference>
<protein>
    <submittedName>
        <fullName evidence="1">Uncharacterized protein</fullName>
    </submittedName>
</protein>
<dbReference type="RefSeq" id="WP_155454060.1">
    <property type="nucleotide sequence ID" value="NZ_WNKX01000007.1"/>
</dbReference>